<accession>W8X237</accession>
<evidence type="ECO:0000256" key="3">
    <source>
        <dbReference type="ARBA" id="ARBA00006340"/>
    </source>
</evidence>
<keyword evidence="7 9" id="KW-0808">Transferase</keyword>
<reference evidence="11 12" key="1">
    <citation type="journal article" date="2014" name="BMC Microbiol.">
        <title>The oxygen-independent metabolism of cyclic monoterpenes in Castellaniella defragrans 65Phen.</title>
        <authorList>
            <person name="Petasch J."/>
            <person name="Disch E.M."/>
            <person name="Markert S."/>
            <person name="Becher D."/>
            <person name="Schweder T."/>
            <person name="Huttel B."/>
            <person name="Reinhardt R."/>
            <person name="Harder J."/>
        </authorList>
    </citation>
    <scope>NUCLEOTIDE SEQUENCE [LARGE SCALE GENOMIC DNA]</scope>
    <source>
        <strain evidence="11">65Phen</strain>
    </source>
</reference>
<feature type="binding site" evidence="9">
    <location>
        <position position="191"/>
    </location>
    <ligand>
        <name>orotate</name>
        <dbReference type="ChEBI" id="CHEBI:30839"/>
    </ligand>
</feature>
<dbReference type="PATRIC" id="fig|1437824.5.peg.3544"/>
<dbReference type="KEGG" id="cdn:BN940_17966"/>
<feature type="binding site" evidence="9">
    <location>
        <begin position="94"/>
        <end position="95"/>
    </location>
    <ligand>
        <name>orotate</name>
        <dbReference type="ChEBI" id="CHEBI:30839"/>
    </ligand>
</feature>
<evidence type="ECO:0000259" key="10">
    <source>
        <dbReference type="Pfam" id="PF00156"/>
    </source>
</evidence>
<dbReference type="UniPathway" id="UPA00070">
    <property type="reaction ID" value="UER00119"/>
</dbReference>
<sequence length="281" mass="29827">MQVGRNEKDMIAAWPRFMRAGATGARHGAWEYALPPPSPRSDPAQISDNVPFPAQRSFAMPGSRAQAFVRFALEQGVLNFGDFTMKSGRRSPYFFNAGLFNDGASVGRLGQFYAQALADSGLDFDMLFGPAYKGIPLATTAAIALSNHPARADRAVPFAFNRKEAKDHGEGGTLVGAPLKGRVVIIDDVITAGTSVRESVALIRAAGAQPAAVLIALDRMERAGADDALSEGSAVQEVERAYGIPVVSIASLADIMALLEDDATLAKHRDAVSAYRGKYGV</sequence>
<dbReference type="STRING" id="1437824.BN940_17966"/>
<evidence type="ECO:0000256" key="6">
    <source>
        <dbReference type="ARBA" id="ARBA00022676"/>
    </source>
</evidence>
<keyword evidence="8 9" id="KW-0665">Pyrimidine biosynthesis</keyword>
<protein>
    <recommendedName>
        <fullName evidence="5 9">Orotate phosphoribosyltransferase</fullName>
        <shortName evidence="9">OPRT</shortName>
        <shortName evidence="9">OPRTase</shortName>
        <ecNumber evidence="5 9">2.4.2.10</ecNumber>
    </recommendedName>
</protein>
<keyword evidence="9" id="KW-0460">Magnesium</keyword>
<feature type="binding site" evidence="9">
    <location>
        <position position="162"/>
    </location>
    <ligand>
        <name>5-phospho-alpha-D-ribose 1-diphosphate</name>
        <dbReference type="ChEBI" id="CHEBI:58017"/>
        <note>ligand shared between dimeric partners</note>
    </ligand>
</feature>
<gene>
    <name evidence="9" type="primary">pyrE</name>
    <name evidence="11" type="ORF">BN940_17966</name>
</gene>
<comment type="function">
    <text evidence="1 9">Catalyzes the transfer of a ribosyl phosphate group from 5-phosphoribose 1-diphosphate to orotate, leading to the formation of orotidine monophosphate (OMP).</text>
</comment>
<dbReference type="InterPro" id="IPR004467">
    <property type="entry name" value="Or_phspho_trans_dom"/>
</dbReference>
<dbReference type="GO" id="GO:0046132">
    <property type="term" value="P:pyrimidine ribonucleoside biosynthetic process"/>
    <property type="evidence" value="ECO:0007669"/>
    <property type="project" value="TreeGrafter"/>
</dbReference>
<feature type="binding site" description="in other chain" evidence="9">
    <location>
        <position position="163"/>
    </location>
    <ligand>
        <name>5-phospho-alpha-D-ribose 1-diphosphate</name>
        <dbReference type="ChEBI" id="CHEBI:58017"/>
        <note>ligand shared between dimeric partners</note>
    </ligand>
</feature>
<dbReference type="SUPFAM" id="SSF53271">
    <property type="entry name" value="PRTase-like"/>
    <property type="match status" value="1"/>
</dbReference>
<feature type="binding site" evidence="9">
    <location>
        <position position="168"/>
    </location>
    <ligand>
        <name>5-phospho-alpha-D-ribose 1-diphosphate</name>
        <dbReference type="ChEBI" id="CHEBI:58017"/>
        <note>ligand shared between dimeric partners</note>
    </ligand>
</feature>
<organism evidence="11 12">
    <name type="scientific">Castellaniella defragrans (strain DSM 12143 / CCUG 39792 / 65Phen)</name>
    <name type="common">Alcaligenes defragrans</name>
    <dbReference type="NCBI Taxonomy" id="1437824"/>
    <lineage>
        <taxon>Bacteria</taxon>
        <taxon>Pseudomonadati</taxon>
        <taxon>Pseudomonadota</taxon>
        <taxon>Betaproteobacteria</taxon>
        <taxon>Burkholderiales</taxon>
        <taxon>Alcaligenaceae</taxon>
        <taxon>Castellaniella</taxon>
    </lineage>
</organism>
<dbReference type="HAMAP" id="MF_01208">
    <property type="entry name" value="PyrE"/>
    <property type="match status" value="1"/>
</dbReference>
<comment type="catalytic activity">
    <reaction evidence="9">
        <text>orotidine 5'-phosphate + diphosphate = orotate + 5-phospho-alpha-D-ribose 1-diphosphate</text>
        <dbReference type="Rhea" id="RHEA:10380"/>
        <dbReference type="ChEBI" id="CHEBI:30839"/>
        <dbReference type="ChEBI" id="CHEBI:33019"/>
        <dbReference type="ChEBI" id="CHEBI:57538"/>
        <dbReference type="ChEBI" id="CHEBI:58017"/>
        <dbReference type="EC" id="2.4.2.10"/>
    </reaction>
</comment>
<dbReference type="eggNOG" id="COG0461">
    <property type="taxonomic scope" value="Bacteria"/>
</dbReference>
<feature type="binding site" evidence="9">
    <location>
        <position position="166"/>
    </location>
    <ligand>
        <name>5-phospho-alpha-D-ribose 1-diphosphate</name>
        <dbReference type="ChEBI" id="CHEBI:58017"/>
        <note>ligand shared between dimeric partners</note>
    </ligand>
</feature>
<evidence type="ECO:0000256" key="2">
    <source>
        <dbReference type="ARBA" id="ARBA00004889"/>
    </source>
</evidence>
<dbReference type="GO" id="GO:0006207">
    <property type="term" value="P:'de novo' pyrimidine nucleobase biosynthetic process"/>
    <property type="evidence" value="ECO:0007669"/>
    <property type="project" value="TreeGrafter"/>
</dbReference>
<dbReference type="CDD" id="cd06223">
    <property type="entry name" value="PRTases_typeI"/>
    <property type="match status" value="1"/>
</dbReference>
<feature type="binding site" evidence="9">
    <location>
        <position position="219"/>
    </location>
    <ligand>
        <name>orotate</name>
        <dbReference type="ChEBI" id="CHEBI:30839"/>
    </ligand>
</feature>
<evidence type="ECO:0000256" key="9">
    <source>
        <dbReference type="HAMAP-Rule" id="MF_01208"/>
    </source>
</evidence>
<evidence type="ECO:0000313" key="11">
    <source>
        <dbReference type="EMBL" id="CDM26024.1"/>
    </source>
</evidence>
<proteinExistence type="inferred from homology"/>
<dbReference type="NCBIfam" id="TIGR00336">
    <property type="entry name" value="pyrE"/>
    <property type="match status" value="1"/>
</dbReference>
<dbReference type="InterPro" id="IPR000836">
    <property type="entry name" value="PRTase_dom"/>
</dbReference>
<dbReference type="GO" id="GO:0004588">
    <property type="term" value="F:orotate phosphoribosyltransferase activity"/>
    <property type="evidence" value="ECO:0007669"/>
    <property type="project" value="UniProtKB-UniRule"/>
</dbReference>
<comment type="subunit">
    <text evidence="4 9">Homodimer.</text>
</comment>
<dbReference type="InterPro" id="IPR023031">
    <property type="entry name" value="OPRT"/>
</dbReference>
<dbReference type="GO" id="GO:0000287">
    <property type="term" value="F:magnesium ion binding"/>
    <property type="evidence" value="ECO:0007669"/>
    <property type="project" value="UniProtKB-UniRule"/>
</dbReference>
<evidence type="ECO:0000256" key="1">
    <source>
        <dbReference type="ARBA" id="ARBA00003769"/>
    </source>
</evidence>
<evidence type="ECO:0000256" key="4">
    <source>
        <dbReference type="ARBA" id="ARBA00011738"/>
    </source>
</evidence>
<feature type="binding site" description="in other chain" evidence="9">
    <location>
        <position position="86"/>
    </location>
    <ligand>
        <name>5-phospho-alpha-D-ribose 1-diphosphate</name>
        <dbReference type="ChEBI" id="CHEBI:58017"/>
        <note>ligand shared between dimeric partners</note>
    </ligand>
</feature>
<comment type="similarity">
    <text evidence="3 9">Belongs to the purine/pyrimidine phosphoribosyltransferase family. PyrE subfamily.</text>
</comment>
<name>W8X237_CASD6</name>
<dbReference type="FunFam" id="3.40.50.2020:FF:000008">
    <property type="entry name" value="Orotate phosphoribosyltransferase"/>
    <property type="match status" value="1"/>
</dbReference>
<evidence type="ECO:0000256" key="5">
    <source>
        <dbReference type="ARBA" id="ARBA00011971"/>
    </source>
</evidence>
<dbReference type="EMBL" id="HG916765">
    <property type="protein sequence ID" value="CDM26024.1"/>
    <property type="molecule type" value="Genomic_DNA"/>
</dbReference>
<evidence type="ECO:0000313" key="12">
    <source>
        <dbReference type="Proteomes" id="UP000019805"/>
    </source>
</evidence>
<dbReference type="InterPro" id="IPR029057">
    <property type="entry name" value="PRTase-like"/>
</dbReference>
<dbReference type="GO" id="GO:0044205">
    <property type="term" value="P:'de novo' UMP biosynthetic process"/>
    <property type="evidence" value="ECO:0007669"/>
    <property type="project" value="UniProtKB-UniRule"/>
</dbReference>
<dbReference type="PANTHER" id="PTHR46683:SF1">
    <property type="entry name" value="OROTATE PHOSPHORIBOSYLTRANSFERASE 1-RELATED"/>
    <property type="match status" value="1"/>
</dbReference>
<feature type="binding site" description="in other chain" evidence="9">
    <location>
        <begin position="132"/>
        <end position="133"/>
    </location>
    <ligand>
        <name>5-phospho-alpha-D-ribose 1-diphosphate</name>
        <dbReference type="ChEBI" id="CHEBI:58017"/>
        <note>ligand shared between dimeric partners</note>
    </ligand>
</feature>
<feature type="domain" description="Phosphoribosyltransferase" evidence="10">
    <location>
        <begin position="114"/>
        <end position="228"/>
    </location>
</feature>
<dbReference type="Gene3D" id="3.40.50.2020">
    <property type="match status" value="1"/>
</dbReference>
<evidence type="ECO:0000256" key="8">
    <source>
        <dbReference type="ARBA" id="ARBA00022975"/>
    </source>
</evidence>
<dbReference type="Pfam" id="PF00156">
    <property type="entry name" value="Pribosyltran"/>
    <property type="match status" value="1"/>
</dbReference>
<dbReference type="AlphaFoldDB" id="W8X237"/>
<dbReference type="HOGENOM" id="CLU_074878_0_1_4"/>
<dbReference type="GO" id="GO:0005737">
    <property type="term" value="C:cytoplasm"/>
    <property type="evidence" value="ECO:0007669"/>
    <property type="project" value="TreeGrafter"/>
</dbReference>
<comment type="pathway">
    <text evidence="2 9">Pyrimidine metabolism; UMP biosynthesis via de novo pathway; UMP from orotate: step 1/2.</text>
</comment>
<dbReference type="EC" id="2.4.2.10" evidence="5 9"/>
<dbReference type="PANTHER" id="PTHR46683">
    <property type="entry name" value="OROTATE PHOSPHORIBOSYLTRANSFERASE 1-RELATED"/>
    <property type="match status" value="1"/>
</dbReference>
<keyword evidence="12" id="KW-1185">Reference proteome</keyword>
<dbReference type="Proteomes" id="UP000019805">
    <property type="component" value="Chromosome"/>
</dbReference>
<evidence type="ECO:0000256" key="7">
    <source>
        <dbReference type="ARBA" id="ARBA00022679"/>
    </source>
</evidence>
<comment type="cofactor">
    <cofactor evidence="9">
        <name>Mg(2+)</name>
        <dbReference type="ChEBI" id="CHEBI:18420"/>
    </cofactor>
</comment>
<keyword evidence="6 9" id="KW-0328">Glycosyltransferase</keyword>
<feature type="binding site" description="in other chain" evidence="9">
    <location>
        <begin position="187"/>
        <end position="195"/>
    </location>
    <ligand>
        <name>5-phospho-alpha-D-ribose 1-diphosphate</name>
        <dbReference type="ChEBI" id="CHEBI:58017"/>
        <note>ligand shared between dimeric partners</note>
    </ligand>
</feature>